<comment type="caution">
    <text evidence="3">The sequence shown here is derived from an EMBL/GenBank/DDBJ whole genome shotgun (WGS) entry which is preliminary data.</text>
</comment>
<keyword evidence="4" id="KW-1185">Reference proteome</keyword>
<sequence length="611" mass="63232">MTETTAREPAPAPAAAPAPARRRARDVARETIAEFVGHVIVEPVREGRLRDVGWPLGLRPIVAVAIVGYVVAAALVLFSGPLRELVPLSAQAGTVLLTLPRALVWIVLALTAFSATLAASGALHARPWLRWLMTVFVVSVMLFTSVPDQEELPVARILTVVACAGLVVFVALRGGRGYRWWDFVVIAGLVWGPLTVTAAVLSAVNRLAGYDFVPLLLSLMLSTLGQLAIPAGLAAGAAIASFTVSLALWAAKVVRSVIGQVAVYVVLALVALWRTVDVALGAGGFVEPDGVRGLAGAVLLLVLIAVSWLALARIRPGRGTPSAQGMVDRVDALALVVAAVTTTSLVATPLLVLAQVALGYGAPHEVVAGLLAVSDALTATVVVFAVRAVGAVALIGLAVVQARRGRRTLPELMAAVGIAGALIAAAVLVDFPLLWGPDALAAVGAVLALAVLVVALVRRRLTAARATSVLVALLMSALFAYREIVTDPIAFLLGFAGGAVVLFGFVWAFLTENGVANEDSPGYPRPARVQLVLANGVFAITVLAFLALARDPQASVSLGDLAEFGSQAYGDPLVASGLLLALWAAVRGREVDEGSPDGFETRPLRGRSSAT</sequence>
<feature type="transmembrane region" description="Helical" evidence="2">
    <location>
        <begin position="102"/>
        <end position="121"/>
    </location>
</feature>
<keyword evidence="2" id="KW-1133">Transmembrane helix</keyword>
<feature type="transmembrane region" description="Helical" evidence="2">
    <location>
        <begin position="332"/>
        <end position="356"/>
    </location>
</feature>
<feature type="region of interest" description="Disordered" evidence="1">
    <location>
        <begin position="1"/>
        <end position="22"/>
    </location>
</feature>
<feature type="transmembrane region" description="Helical" evidence="2">
    <location>
        <begin position="531"/>
        <end position="549"/>
    </location>
</feature>
<feature type="transmembrane region" description="Helical" evidence="2">
    <location>
        <begin position="261"/>
        <end position="285"/>
    </location>
</feature>
<proteinExistence type="predicted"/>
<reference evidence="4" key="1">
    <citation type="journal article" date="2019" name="Int. J. Syst. Evol. Microbiol.">
        <title>The Global Catalogue of Microorganisms (GCM) 10K type strain sequencing project: providing services to taxonomists for standard genome sequencing and annotation.</title>
        <authorList>
            <consortium name="The Broad Institute Genomics Platform"/>
            <consortium name="The Broad Institute Genome Sequencing Center for Infectious Disease"/>
            <person name="Wu L."/>
            <person name="Ma J."/>
        </authorList>
    </citation>
    <scope>NUCLEOTIDE SEQUENCE [LARGE SCALE GENOMIC DNA]</scope>
    <source>
        <strain evidence="4">NBRC 108755</strain>
    </source>
</reference>
<feature type="transmembrane region" description="Helical" evidence="2">
    <location>
        <begin position="291"/>
        <end position="311"/>
    </location>
</feature>
<protein>
    <submittedName>
        <fullName evidence="3">Uncharacterized protein</fullName>
    </submittedName>
</protein>
<feature type="transmembrane region" description="Helical" evidence="2">
    <location>
        <begin position="224"/>
        <end position="249"/>
    </location>
</feature>
<dbReference type="RefSeq" id="WP_284298968.1">
    <property type="nucleotide sequence ID" value="NZ_BSVA01000001.1"/>
</dbReference>
<dbReference type="Proteomes" id="UP001157069">
    <property type="component" value="Unassembled WGS sequence"/>
</dbReference>
<feature type="region of interest" description="Disordered" evidence="1">
    <location>
        <begin position="591"/>
        <end position="611"/>
    </location>
</feature>
<keyword evidence="2" id="KW-0812">Transmembrane</keyword>
<feature type="transmembrane region" description="Helical" evidence="2">
    <location>
        <begin position="488"/>
        <end position="510"/>
    </location>
</feature>
<evidence type="ECO:0000313" key="4">
    <source>
        <dbReference type="Proteomes" id="UP001157069"/>
    </source>
</evidence>
<accession>A0ABQ6JRI8</accession>
<evidence type="ECO:0000256" key="2">
    <source>
        <dbReference type="SAM" id="Phobius"/>
    </source>
</evidence>
<feature type="transmembrane region" description="Helical" evidence="2">
    <location>
        <begin position="439"/>
        <end position="457"/>
    </location>
</feature>
<organism evidence="3 4">
    <name type="scientific">Homoserinibacter gongjuensis</name>
    <dbReference type="NCBI Taxonomy" id="1162968"/>
    <lineage>
        <taxon>Bacteria</taxon>
        <taxon>Bacillati</taxon>
        <taxon>Actinomycetota</taxon>
        <taxon>Actinomycetes</taxon>
        <taxon>Micrococcales</taxon>
        <taxon>Microbacteriaceae</taxon>
        <taxon>Homoserinibacter</taxon>
    </lineage>
</organism>
<dbReference type="EMBL" id="BSVA01000001">
    <property type="protein sequence ID" value="GMA90926.1"/>
    <property type="molecule type" value="Genomic_DNA"/>
</dbReference>
<evidence type="ECO:0000256" key="1">
    <source>
        <dbReference type="SAM" id="MobiDB-lite"/>
    </source>
</evidence>
<evidence type="ECO:0000313" key="3">
    <source>
        <dbReference type="EMBL" id="GMA90926.1"/>
    </source>
</evidence>
<gene>
    <name evidence="3" type="ORF">GCM10025869_14550</name>
</gene>
<feature type="transmembrane region" description="Helical" evidence="2">
    <location>
        <begin position="152"/>
        <end position="172"/>
    </location>
</feature>
<feature type="transmembrane region" description="Helical" evidence="2">
    <location>
        <begin position="128"/>
        <end position="146"/>
    </location>
</feature>
<name>A0ABQ6JRI8_9MICO</name>
<feature type="transmembrane region" description="Helical" evidence="2">
    <location>
        <begin position="412"/>
        <end position="433"/>
    </location>
</feature>
<feature type="transmembrane region" description="Helical" evidence="2">
    <location>
        <begin position="376"/>
        <end position="400"/>
    </location>
</feature>
<keyword evidence="2" id="KW-0472">Membrane</keyword>
<feature type="transmembrane region" description="Helical" evidence="2">
    <location>
        <begin position="184"/>
        <end position="204"/>
    </location>
</feature>
<feature type="transmembrane region" description="Helical" evidence="2">
    <location>
        <begin position="58"/>
        <end position="82"/>
    </location>
</feature>